<gene>
    <name evidence="1" type="ORF">SPSYN_00013</name>
</gene>
<proteinExistence type="predicted"/>
<dbReference type="Proteomes" id="UP000798488">
    <property type="component" value="Unassembled WGS sequence"/>
</dbReference>
<sequence length="189" mass="21379">MNAFVISYKAAVTRRIFYEHDNYRMTADFYSFFNNFTILYGYYCFHCGNAEIGSTGYCKTCGTQVSIFAKSCSRIFYTGVKVNENGRAIKCPRCGNEAFSPKEKYCNICGASLFNVCEGVPIVDSYGNIFVSTHHINDGNARYCSKCGSRTAFYKQGFLKKWTAANNVEYQHDAVAETRPDLYEMKDGS</sequence>
<accession>A0A9D2WST9</accession>
<reference evidence="1" key="1">
    <citation type="submission" date="2016-02" db="EMBL/GenBank/DDBJ databases">
        <title>Draft Genome Sequence of Sporotomaculum syntrophicum Strain FB, a Syntrophic Benzoate Degrader.</title>
        <authorList>
            <person name="Nobu M.K."/>
            <person name="Narihiro T."/>
            <person name="Qiu Y.-L."/>
            <person name="Ohashi A."/>
            <person name="Liu W.-T."/>
            <person name="Yuji S."/>
        </authorList>
    </citation>
    <scope>NUCLEOTIDE SEQUENCE</scope>
    <source>
        <strain evidence="1">FB</strain>
    </source>
</reference>
<dbReference type="AlphaFoldDB" id="A0A9D2WST9"/>
<protein>
    <submittedName>
        <fullName evidence="1">Double zinc ribbon</fullName>
    </submittedName>
</protein>
<evidence type="ECO:0000313" key="2">
    <source>
        <dbReference type="Proteomes" id="UP000798488"/>
    </source>
</evidence>
<evidence type="ECO:0000313" key="1">
    <source>
        <dbReference type="EMBL" id="KAF1086296.1"/>
    </source>
</evidence>
<organism evidence="1 2">
    <name type="scientific">Sporotomaculum syntrophicum</name>
    <dbReference type="NCBI Taxonomy" id="182264"/>
    <lineage>
        <taxon>Bacteria</taxon>
        <taxon>Bacillati</taxon>
        <taxon>Bacillota</taxon>
        <taxon>Clostridia</taxon>
        <taxon>Eubacteriales</taxon>
        <taxon>Desulfallaceae</taxon>
        <taxon>Sporotomaculum</taxon>
    </lineage>
</organism>
<dbReference type="EMBL" id="LSRS01000001">
    <property type="protein sequence ID" value="KAF1086296.1"/>
    <property type="molecule type" value="Genomic_DNA"/>
</dbReference>
<name>A0A9D2WST9_9FIRM</name>
<keyword evidence="2" id="KW-1185">Reference proteome</keyword>
<comment type="caution">
    <text evidence="1">The sequence shown here is derived from an EMBL/GenBank/DDBJ whole genome shotgun (WGS) entry which is preliminary data.</text>
</comment>